<feature type="transmembrane region" description="Helical" evidence="1">
    <location>
        <begin position="6"/>
        <end position="24"/>
    </location>
</feature>
<gene>
    <name evidence="2" type="ORF">MNB_SV-9-1693</name>
</gene>
<feature type="transmembrane region" description="Helical" evidence="1">
    <location>
        <begin position="31"/>
        <end position="53"/>
    </location>
</feature>
<organism evidence="2">
    <name type="scientific">hydrothermal vent metagenome</name>
    <dbReference type="NCBI Taxonomy" id="652676"/>
    <lineage>
        <taxon>unclassified sequences</taxon>
        <taxon>metagenomes</taxon>
        <taxon>ecological metagenomes</taxon>
    </lineage>
</organism>
<evidence type="ECO:0000256" key="1">
    <source>
        <dbReference type="SAM" id="Phobius"/>
    </source>
</evidence>
<reference evidence="2" key="1">
    <citation type="submission" date="2016-10" db="EMBL/GenBank/DDBJ databases">
        <authorList>
            <person name="de Groot N.N."/>
        </authorList>
    </citation>
    <scope>NUCLEOTIDE SEQUENCE</scope>
</reference>
<dbReference type="AlphaFoldDB" id="A0A1W1CG76"/>
<keyword evidence="1" id="KW-0812">Transmembrane</keyword>
<feature type="transmembrane region" description="Helical" evidence="1">
    <location>
        <begin position="59"/>
        <end position="78"/>
    </location>
</feature>
<dbReference type="EMBL" id="FPHG01000068">
    <property type="protein sequence ID" value="SFV64848.1"/>
    <property type="molecule type" value="Genomic_DNA"/>
</dbReference>
<protein>
    <submittedName>
        <fullName evidence="2">Uncharacterized protein</fullName>
    </submittedName>
</protein>
<sequence length="79" mass="9287">MPLFLILFTVLIFYIVIYPTFEILKECKICVGLLSVLFIDLLYFIMLVGYDFIFNTVSIVVDQLLFYTLVVDMLMVFLL</sequence>
<keyword evidence="1" id="KW-1133">Transmembrane helix</keyword>
<accession>A0A1W1CG76</accession>
<proteinExistence type="predicted"/>
<evidence type="ECO:0000313" key="2">
    <source>
        <dbReference type="EMBL" id="SFV64848.1"/>
    </source>
</evidence>
<keyword evidence="1" id="KW-0472">Membrane</keyword>
<name>A0A1W1CG76_9ZZZZ</name>